<evidence type="ECO:0000313" key="4">
    <source>
        <dbReference type="Proteomes" id="UP001175227"/>
    </source>
</evidence>
<proteinExistence type="predicted"/>
<protein>
    <submittedName>
        <fullName evidence="3">Uncharacterized protein</fullName>
    </submittedName>
</protein>
<reference evidence="3" key="1">
    <citation type="submission" date="2023-06" db="EMBL/GenBank/DDBJ databases">
        <authorList>
            <consortium name="Lawrence Berkeley National Laboratory"/>
            <person name="Ahrendt S."/>
            <person name="Sahu N."/>
            <person name="Indic B."/>
            <person name="Wong-Bajracharya J."/>
            <person name="Merenyi Z."/>
            <person name="Ke H.-M."/>
            <person name="Monk M."/>
            <person name="Kocsube S."/>
            <person name="Drula E."/>
            <person name="Lipzen A."/>
            <person name="Balint B."/>
            <person name="Henrissat B."/>
            <person name="Andreopoulos B."/>
            <person name="Martin F.M."/>
            <person name="Harder C.B."/>
            <person name="Rigling D."/>
            <person name="Ford K.L."/>
            <person name="Foster G.D."/>
            <person name="Pangilinan J."/>
            <person name="Papanicolaou A."/>
            <person name="Barry K."/>
            <person name="LaButti K."/>
            <person name="Viragh M."/>
            <person name="Koriabine M."/>
            <person name="Yan M."/>
            <person name="Riley R."/>
            <person name="Champramary S."/>
            <person name="Plett K.L."/>
            <person name="Tsai I.J."/>
            <person name="Slot J."/>
            <person name="Sipos G."/>
            <person name="Plett J."/>
            <person name="Nagy L.G."/>
            <person name="Grigoriev I.V."/>
        </authorList>
    </citation>
    <scope>NUCLEOTIDE SEQUENCE</scope>
    <source>
        <strain evidence="3">ICMP 16352</strain>
    </source>
</reference>
<evidence type="ECO:0000313" key="3">
    <source>
        <dbReference type="EMBL" id="KAK0472950.1"/>
    </source>
</evidence>
<feature type="signal peptide" evidence="2">
    <location>
        <begin position="1"/>
        <end position="23"/>
    </location>
</feature>
<feature type="compositionally biased region" description="Low complexity" evidence="1">
    <location>
        <begin position="283"/>
        <end position="300"/>
    </location>
</feature>
<organism evidence="3 4">
    <name type="scientific">Armillaria novae-zelandiae</name>
    <dbReference type="NCBI Taxonomy" id="153914"/>
    <lineage>
        <taxon>Eukaryota</taxon>
        <taxon>Fungi</taxon>
        <taxon>Dikarya</taxon>
        <taxon>Basidiomycota</taxon>
        <taxon>Agaricomycotina</taxon>
        <taxon>Agaricomycetes</taxon>
        <taxon>Agaricomycetidae</taxon>
        <taxon>Agaricales</taxon>
        <taxon>Marasmiineae</taxon>
        <taxon>Physalacriaceae</taxon>
        <taxon>Armillaria</taxon>
    </lineage>
</organism>
<name>A0AA39UBT7_9AGAR</name>
<evidence type="ECO:0000256" key="1">
    <source>
        <dbReference type="SAM" id="MobiDB-lite"/>
    </source>
</evidence>
<accession>A0AA39UBT7</accession>
<evidence type="ECO:0000256" key="2">
    <source>
        <dbReference type="SAM" id="SignalP"/>
    </source>
</evidence>
<gene>
    <name evidence="3" type="ORF">IW261DRAFT_1423930</name>
</gene>
<feature type="region of interest" description="Disordered" evidence="1">
    <location>
        <begin position="280"/>
        <end position="307"/>
    </location>
</feature>
<sequence length="387" mass="42655">MPTKIFFLSASFLYLCFFPLINMSGSTYKLCSAGDVAIPGDWSMSPTRAARCALENVQGRADSDADKLASPTNELLTGDMSADHPGRDIGQHRHWGWCLDDGDQGITLSQGQYEILNHEHTGGNEELTPVQLDTVQQAEALMPNHARELLERRRTAMGLLSQSTPTPIPTPGPSQDKGKIVDYRNKLATLPGFTNDDFDVDNQCHALNFWEAFQNELPEVQRLLLEEAAACLQDRAQSAEGTPVTENRIEYGPTPSRLETGMEQMAVQASGVEIRETNNTYHVSSPRPTPVTVDSTPVSTMPDKGVTSAKPVLPHTRIQHVVEAAIRPSWVDIMVTTPMVGNQRIGLAYVLDQVESSSFLGMLWGRHPKGILTLQIVTTPPDRPMWQ</sequence>
<feature type="region of interest" description="Disordered" evidence="1">
    <location>
        <begin position="236"/>
        <end position="255"/>
    </location>
</feature>
<dbReference type="EMBL" id="JAUEPR010000036">
    <property type="protein sequence ID" value="KAK0472950.1"/>
    <property type="molecule type" value="Genomic_DNA"/>
</dbReference>
<feature type="chain" id="PRO_5041220261" evidence="2">
    <location>
        <begin position="24"/>
        <end position="387"/>
    </location>
</feature>
<keyword evidence="2" id="KW-0732">Signal</keyword>
<dbReference type="Proteomes" id="UP001175227">
    <property type="component" value="Unassembled WGS sequence"/>
</dbReference>
<keyword evidence="4" id="KW-1185">Reference proteome</keyword>
<dbReference type="AlphaFoldDB" id="A0AA39UBT7"/>
<comment type="caution">
    <text evidence="3">The sequence shown here is derived from an EMBL/GenBank/DDBJ whole genome shotgun (WGS) entry which is preliminary data.</text>
</comment>